<dbReference type="OrthoDB" id="5816727at2"/>
<accession>A0A0H3AG79</accession>
<dbReference type="KEGG" id="vco:VC0395_0054"/>
<dbReference type="PATRIC" id="fig|345073.21.peg.2838"/>
<dbReference type="AlphaFoldDB" id="A0A0H3AG79"/>
<organism evidence="1 2">
    <name type="scientific">Vibrio cholerae serotype O1 (strain ATCC 39541 / Classical Ogawa 395 / O395)</name>
    <dbReference type="NCBI Taxonomy" id="345073"/>
    <lineage>
        <taxon>Bacteria</taxon>
        <taxon>Pseudomonadati</taxon>
        <taxon>Pseudomonadota</taxon>
        <taxon>Gammaproteobacteria</taxon>
        <taxon>Vibrionales</taxon>
        <taxon>Vibrionaceae</taxon>
        <taxon>Vibrio</taxon>
    </lineage>
</organism>
<dbReference type="KEGG" id="vcr:VC395_A0079"/>
<dbReference type="EMBL" id="CP000626">
    <property type="protein sequence ID" value="ABQ19400.1"/>
    <property type="molecule type" value="Genomic_DNA"/>
</dbReference>
<evidence type="ECO:0000313" key="2">
    <source>
        <dbReference type="Proteomes" id="UP000000249"/>
    </source>
</evidence>
<name>A0A0H3AG79_VIBC3</name>
<sequence>MGKCFLRGNIMQQSQFEALIKLLCEQATLPQALELLKSSEDEAIAEAAQSLSGQFALAEVEGEQRIYHVTTEVDEQGEEQEYVEHIMNEGDDVVKFVAWFFDGFFDIKQKDVYQAAGKTYKQPKRH</sequence>
<dbReference type="Proteomes" id="UP000000249">
    <property type="component" value="Chromosome 2"/>
</dbReference>
<gene>
    <name evidence="1" type="ordered locus">VC0395_0054</name>
</gene>
<reference evidence="1 2" key="1">
    <citation type="submission" date="2007-03" db="EMBL/GenBank/DDBJ databases">
        <authorList>
            <person name="Heidelberg J."/>
        </authorList>
    </citation>
    <scope>NUCLEOTIDE SEQUENCE [LARGE SCALE GENOMIC DNA]</scope>
    <source>
        <strain evidence="2">ATCC 39541 / Classical Ogawa 395 / O395</strain>
    </source>
</reference>
<dbReference type="eggNOG" id="ENOG5031N4F">
    <property type="taxonomic scope" value="Bacteria"/>
</dbReference>
<protein>
    <submittedName>
        <fullName evidence="1">Uncharacterized protein</fullName>
    </submittedName>
</protein>
<evidence type="ECO:0000313" key="1">
    <source>
        <dbReference type="EMBL" id="ABQ19400.1"/>
    </source>
</evidence>
<proteinExistence type="predicted"/>